<proteinExistence type="predicted"/>
<dbReference type="Gene3D" id="3.30.160.250">
    <property type="match status" value="1"/>
</dbReference>
<dbReference type="PANTHER" id="PTHR34504">
    <property type="entry name" value="ANTITOXIN HICB"/>
    <property type="match status" value="1"/>
</dbReference>
<dbReference type="RefSeq" id="WP_148637380.1">
    <property type="nucleotide sequence ID" value="NZ_JAIPPU010000002.1"/>
</dbReference>
<evidence type="ECO:0000259" key="1">
    <source>
        <dbReference type="Pfam" id="PF15919"/>
    </source>
</evidence>
<dbReference type="SUPFAM" id="SSF143100">
    <property type="entry name" value="TTHA1013/TTHA0281-like"/>
    <property type="match status" value="1"/>
</dbReference>
<dbReference type="PANTHER" id="PTHR34504:SF4">
    <property type="entry name" value="ANTITOXIN HICB"/>
    <property type="match status" value="1"/>
</dbReference>
<evidence type="ECO:0000313" key="2">
    <source>
        <dbReference type="EMBL" id="TYC85781.1"/>
    </source>
</evidence>
<gene>
    <name evidence="2" type="ORF">FXB42_07860</name>
</gene>
<sequence length="128" mass="14184">MLSAYPAIFHEEDGAYWVEFPDLPGCQTVGESIGEVMEEAQEALGLYLASLIEDEEEIKPASDIKSIVAEDDSFTSLVACDITQDVKSARAMKKTLTIPDWLNNMAEKNSINFSQTLQKALMEKLHIA</sequence>
<dbReference type="InterPro" id="IPR051404">
    <property type="entry name" value="TA_system_antitoxin"/>
</dbReference>
<evidence type="ECO:0000313" key="3">
    <source>
        <dbReference type="Proteomes" id="UP000322619"/>
    </source>
</evidence>
<dbReference type="Proteomes" id="UP000322619">
    <property type="component" value="Unassembled WGS sequence"/>
</dbReference>
<feature type="domain" description="HicB-like antitoxin of toxin-antitoxin system" evidence="1">
    <location>
        <begin position="5"/>
        <end position="102"/>
    </location>
</feature>
<dbReference type="Pfam" id="PF15919">
    <property type="entry name" value="HicB_lk_antitox"/>
    <property type="match status" value="1"/>
</dbReference>
<organism evidence="2 3">
    <name type="scientific">Acetobacterium wieringae</name>
    <dbReference type="NCBI Taxonomy" id="52694"/>
    <lineage>
        <taxon>Bacteria</taxon>
        <taxon>Bacillati</taxon>
        <taxon>Bacillota</taxon>
        <taxon>Clostridia</taxon>
        <taxon>Eubacteriales</taxon>
        <taxon>Eubacteriaceae</taxon>
        <taxon>Acetobacterium</taxon>
    </lineage>
</organism>
<dbReference type="InterPro" id="IPR031807">
    <property type="entry name" value="HicB-like"/>
</dbReference>
<accession>A0A5D0WQ19</accession>
<name>A0A5D0WQ19_9FIRM</name>
<dbReference type="InterPro" id="IPR035069">
    <property type="entry name" value="TTHA1013/TTHA0281-like"/>
</dbReference>
<dbReference type="AlphaFoldDB" id="A0A5D0WQ19"/>
<dbReference type="EMBL" id="VSLA01000013">
    <property type="protein sequence ID" value="TYC85781.1"/>
    <property type="molecule type" value="Genomic_DNA"/>
</dbReference>
<comment type="caution">
    <text evidence="2">The sequence shown here is derived from an EMBL/GenBank/DDBJ whole genome shotgun (WGS) entry which is preliminary data.</text>
</comment>
<protein>
    <submittedName>
        <fullName evidence="2">HicB family protein</fullName>
    </submittedName>
</protein>
<reference evidence="2 3" key="1">
    <citation type="submission" date="2019-08" db="EMBL/GenBank/DDBJ databases">
        <title>Isolation and enrichment of carboxydotrophic bacteria from anaerobic sludge for the production of bio-based chemicals from syngas.</title>
        <authorList>
            <person name="Antares A.L."/>
            <person name="Moreira J."/>
            <person name="Diender M."/>
            <person name="Parshina S.N."/>
            <person name="Stams A.J.M."/>
            <person name="Alves M."/>
            <person name="Alves J.I."/>
            <person name="Sousa D.Z."/>
        </authorList>
    </citation>
    <scope>NUCLEOTIDE SEQUENCE [LARGE SCALE GENOMIC DNA]</scope>
    <source>
        <strain evidence="2 3">JM</strain>
    </source>
</reference>